<evidence type="ECO:0000259" key="1">
    <source>
        <dbReference type="Pfam" id="PF09994"/>
    </source>
</evidence>
<name>A0A0C9TRF3_PAXIN</name>
<dbReference type="Pfam" id="PF09994">
    <property type="entry name" value="T6SS_Tle1-like_cat"/>
    <property type="match status" value="1"/>
</dbReference>
<dbReference type="PANTHER" id="PTHR33840:SF2">
    <property type="entry name" value="TLE1 PHOSPHOLIPASE DOMAIN-CONTAINING PROTEIN"/>
    <property type="match status" value="1"/>
</dbReference>
<feature type="non-terminal residue" evidence="2">
    <location>
        <position position="1"/>
    </location>
</feature>
<gene>
    <name evidence="2" type="ORF">PAXINDRAFT_81915</name>
</gene>
<dbReference type="InterPro" id="IPR018712">
    <property type="entry name" value="Tle1-like_cat"/>
</dbReference>
<dbReference type="HOGENOM" id="CLU_005049_5_1_1"/>
<dbReference type="SUPFAM" id="SSF53474">
    <property type="entry name" value="alpha/beta-Hydrolases"/>
    <property type="match status" value="1"/>
</dbReference>
<dbReference type="Proteomes" id="UP000053647">
    <property type="component" value="Unassembled WGS sequence"/>
</dbReference>
<accession>A0A0C9TRF3</accession>
<dbReference type="EMBL" id="KN819357">
    <property type="protein sequence ID" value="KIJ13028.1"/>
    <property type="molecule type" value="Genomic_DNA"/>
</dbReference>
<keyword evidence="3" id="KW-1185">Reference proteome</keyword>
<dbReference type="InterPro" id="IPR029058">
    <property type="entry name" value="AB_hydrolase_fold"/>
</dbReference>
<reference evidence="2 3" key="1">
    <citation type="submission" date="2014-06" db="EMBL/GenBank/DDBJ databases">
        <authorList>
            <consortium name="DOE Joint Genome Institute"/>
            <person name="Kuo A."/>
            <person name="Kohler A."/>
            <person name="Nagy L.G."/>
            <person name="Floudas D."/>
            <person name="Copeland A."/>
            <person name="Barry K.W."/>
            <person name="Cichocki N."/>
            <person name="Veneault-Fourrey C."/>
            <person name="LaButti K."/>
            <person name="Lindquist E.A."/>
            <person name="Lipzen A."/>
            <person name="Lundell T."/>
            <person name="Morin E."/>
            <person name="Murat C."/>
            <person name="Sun H."/>
            <person name="Tunlid A."/>
            <person name="Henrissat B."/>
            <person name="Grigoriev I.V."/>
            <person name="Hibbett D.S."/>
            <person name="Martin F."/>
            <person name="Nordberg H.P."/>
            <person name="Cantor M.N."/>
            <person name="Hua S.X."/>
        </authorList>
    </citation>
    <scope>NUCLEOTIDE SEQUENCE [LARGE SCALE GENOMIC DNA]</scope>
    <source>
        <strain evidence="2 3">ATCC 200175</strain>
    </source>
</reference>
<dbReference type="PANTHER" id="PTHR33840">
    <property type="match status" value="1"/>
</dbReference>
<protein>
    <recommendedName>
        <fullName evidence="1">T6SS Phospholipase effector Tle1-like catalytic domain-containing protein</fullName>
    </recommendedName>
</protein>
<reference evidence="3" key="2">
    <citation type="submission" date="2015-01" db="EMBL/GenBank/DDBJ databases">
        <title>Evolutionary Origins and Diversification of the Mycorrhizal Mutualists.</title>
        <authorList>
            <consortium name="DOE Joint Genome Institute"/>
            <consortium name="Mycorrhizal Genomics Consortium"/>
            <person name="Kohler A."/>
            <person name="Kuo A."/>
            <person name="Nagy L.G."/>
            <person name="Floudas D."/>
            <person name="Copeland A."/>
            <person name="Barry K.W."/>
            <person name="Cichocki N."/>
            <person name="Veneault-Fourrey C."/>
            <person name="LaButti K."/>
            <person name="Lindquist E.A."/>
            <person name="Lipzen A."/>
            <person name="Lundell T."/>
            <person name="Morin E."/>
            <person name="Murat C."/>
            <person name="Riley R."/>
            <person name="Ohm R."/>
            <person name="Sun H."/>
            <person name="Tunlid A."/>
            <person name="Henrissat B."/>
            <person name="Grigoriev I.V."/>
            <person name="Hibbett D.S."/>
            <person name="Martin F."/>
        </authorList>
    </citation>
    <scope>NUCLEOTIDE SEQUENCE [LARGE SCALE GENOMIC DNA]</scope>
    <source>
        <strain evidence="3">ATCC 200175</strain>
    </source>
</reference>
<feature type="domain" description="T6SS Phospholipase effector Tle1-like catalytic" evidence="1">
    <location>
        <begin position="2"/>
        <end position="186"/>
    </location>
</feature>
<organism evidence="2 3">
    <name type="scientific">Paxillus involutus ATCC 200175</name>
    <dbReference type="NCBI Taxonomy" id="664439"/>
    <lineage>
        <taxon>Eukaryota</taxon>
        <taxon>Fungi</taxon>
        <taxon>Dikarya</taxon>
        <taxon>Basidiomycota</taxon>
        <taxon>Agaricomycotina</taxon>
        <taxon>Agaricomycetes</taxon>
        <taxon>Agaricomycetidae</taxon>
        <taxon>Boletales</taxon>
        <taxon>Paxilineae</taxon>
        <taxon>Paxillaceae</taxon>
        <taxon>Paxillus</taxon>
    </lineage>
</organism>
<evidence type="ECO:0000313" key="2">
    <source>
        <dbReference type="EMBL" id="KIJ13028.1"/>
    </source>
</evidence>
<proteinExistence type="predicted"/>
<sequence>NLDHVLLAAYKWLTNSYKDGDQIFLFGFSRGAYQVRILAAMIHEVGLILPGNDEQIPFAFETYCALEGNGNRELADMFKKTFSRKDVRVHFVGVWDTVSSVGFLRNKPFPSTTTGTEHMCFFRHALALDERRVKFLPEYVYGGQTESAYGKVKEVWFAGSHSDVGGGNTPNVNLRSGNISLLWMRKEADMAGLELEEPEITWLMKDLKNTSEESLKNLWWLAEATPLKRLKYHCPAPQDSAHQYSRKHRIFTHHATA</sequence>
<evidence type="ECO:0000313" key="3">
    <source>
        <dbReference type="Proteomes" id="UP000053647"/>
    </source>
</evidence>
<dbReference type="OrthoDB" id="538223at2759"/>
<dbReference type="AlphaFoldDB" id="A0A0C9TRF3"/>